<reference evidence="4 5" key="1">
    <citation type="submission" date="2017-04" db="EMBL/GenBank/DDBJ databases">
        <title>Genome Sequence of the Model Brown-Rot Fungus Postia placenta SB12.</title>
        <authorList>
            <consortium name="DOE Joint Genome Institute"/>
            <person name="Gaskell J."/>
            <person name="Kersten P."/>
            <person name="Larrondo L.F."/>
            <person name="Canessa P."/>
            <person name="Martinez D."/>
            <person name="Hibbett D."/>
            <person name="Schmoll M."/>
            <person name="Kubicek C.P."/>
            <person name="Martinez A.T."/>
            <person name="Yadav J."/>
            <person name="Master E."/>
            <person name="Magnuson J.K."/>
            <person name="James T."/>
            <person name="Yaver D."/>
            <person name="Berka R."/>
            <person name="Labutti K."/>
            <person name="Lipzen A."/>
            <person name="Aerts A."/>
            <person name="Barry K."/>
            <person name="Henrissat B."/>
            <person name="Blanchette R."/>
            <person name="Grigoriev I."/>
            <person name="Cullen D."/>
        </authorList>
    </citation>
    <scope>NUCLEOTIDE SEQUENCE [LARGE SCALE GENOMIC DNA]</scope>
    <source>
        <strain evidence="4 5">MAD-698-R-SB12</strain>
    </source>
</reference>
<dbReference type="InterPro" id="IPR038657">
    <property type="entry name" value="Ribosomal_bL19_sf"/>
</dbReference>
<dbReference type="GO" id="GO:0006412">
    <property type="term" value="P:translation"/>
    <property type="evidence" value="ECO:0007669"/>
    <property type="project" value="InterPro"/>
</dbReference>
<keyword evidence="3" id="KW-0687">Ribonucleoprotein</keyword>
<dbReference type="PANTHER" id="PTHR15680">
    <property type="entry name" value="RIBOSOMAL PROTEIN L19"/>
    <property type="match status" value="1"/>
</dbReference>
<protein>
    <recommendedName>
        <fullName evidence="6">Ribosomal protein L19</fullName>
    </recommendedName>
</protein>
<evidence type="ECO:0008006" key="6">
    <source>
        <dbReference type="Google" id="ProtNLM"/>
    </source>
</evidence>
<keyword evidence="2" id="KW-0689">Ribosomal protein</keyword>
<evidence type="ECO:0000256" key="3">
    <source>
        <dbReference type="ARBA" id="ARBA00023274"/>
    </source>
</evidence>
<gene>
    <name evidence="4" type="ORF">POSPLADRAFT_1075497</name>
</gene>
<dbReference type="Proteomes" id="UP000194127">
    <property type="component" value="Unassembled WGS sequence"/>
</dbReference>
<dbReference type="STRING" id="670580.A0A1X6MSF7"/>
<dbReference type="RefSeq" id="XP_024336023.1">
    <property type="nucleotide sequence ID" value="XM_024482825.1"/>
</dbReference>
<name>A0A1X6MSF7_9APHY</name>
<sequence>MSTAAQPYPFSSAAKILPPPATPPPAPLMQGKGLMQYLTQTLPSPDKQKLLTTYFSRRHPLRILPGSVLTVMLGHAPTTFSGVLMSVRRRGLDTSFVLRNVINRTGVEMQFFVMSPHLKNIKIMQRAGGGGGKAGRRMRRAKLFYLRDSPEKMSAISAGVRG</sequence>
<dbReference type="EMBL" id="KZ110602">
    <property type="protein sequence ID" value="OSX59229.1"/>
    <property type="molecule type" value="Genomic_DNA"/>
</dbReference>
<dbReference type="SUPFAM" id="SSF50104">
    <property type="entry name" value="Translation proteins SH3-like domain"/>
    <property type="match status" value="1"/>
</dbReference>
<organism evidence="4 5">
    <name type="scientific">Postia placenta MAD-698-R-SB12</name>
    <dbReference type="NCBI Taxonomy" id="670580"/>
    <lineage>
        <taxon>Eukaryota</taxon>
        <taxon>Fungi</taxon>
        <taxon>Dikarya</taxon>
        <taxon>Basidiomycota</taxon>
        <taxon>Agaricomycotina</taxon>
        <taxon>Agaricomycetes</taxon>
        <taxon>Polyporales</taxon>
        <taxon>Adustoporiaceae</taxon>
        <taxon>Rhodonia</taxon>
    </lineage>
</organism>
<dbReference type="AlphaFoldDB" id="A0A1X6MSF7"/>
<accession>A0A1X6MSF7</accession>
<dbReference type="GO" id="GO:0003735">
    <property type="term" value="F:structural constituent of ribosome"/>
    <property type="evidence" value="ECO:0007669"/>
    <property type="project" value="InterPro"/>
</dbReference>
<dbReference type="Pfam" id="PF01245">
    <property type="entry name" value="Ribosomal_L19"/>
    <property type="match status" value="1"/>
</dbReference>
<keyword evidence="5" id="KW-1185">Reference proteome</keyword>
<dbReference type="GeneID" id="36327774"/>
<proteinExistence type="inferred from homology"/>
<dbReference type="OrthoDB" id="4726at2759"/>
<evidence type="ECO:0000256" key="2">
    <source>
        <dbReference type="ARBA" id="ARBA00022980"/>
    </source>
</evidence>
<evidence type="ECO:0000256" key="1">
    <source>
        <dbReference type="ARBA" id="ARBA00005781"/>
    </source>
</evidence>
<evidence type="ECO:0000313" key="4">
    <source>
        <dbReference type="EMBL" id="OSX59229.1"/>
    </source>
</evidence>
<dbReference type="PANTHER" id="PTHR15680:SF9">
    <property type="entry name" value="LARGE RIBOSOMAL SUBUNIT PROTEIN BL19M"/>
    <property type="match status" value="1"/>
</dbReference>
<dbReference type="InterPro" id="IPR001857">
    <property type="entry name" value="Ribosomal_bL19"/>
</dbReference>
<dbReference type="GO" id="GO:0005762">
    <property type="term" value="C:mitochondrial large ribosomal subunit"/>
    <property type="evidence" value="ECO:0007669"/>
    <property type="project" value="TreeGrafter"/>
</dbReference>
<dbReference type="Gene3D" id="2.30.30.790">
    <property type="match status" value="1"/>
</dbReference>
<comment type="similarity">
    <text evidence="1">Belongs to the bacterial ribosomal protein bL19 family.</text>
</comment>
<evidence type="ECO:0000313" key="5">
    <source>
        <dbReference type="Proteomes" id="UP000194127"/>
    </source>
</evidence>
<dbReference type="InterPro" id="IPR008991">
    <property type="entry name" value="Translation_prot_SH3-like_sf"/>
</dbReference>